<feature type="transmembrane region" description="Helical" evidence="3">
    <location>
        <begin position="88"/>
        <end position="110"/>
    </location>
</feature>
<dbReference type="EMBL" id="KQ965749">
    <property type="protein sequence ID" value="KXS16946.1"/>
    <property type="molecule type" value="Genomic_DNA"/>
</dbReference>
<reference evidence="4 5" key="1">
    <citation type="journal article" date="2015" name="Genome Biol. Evol.">
        <title>Phylogenomic analyses indicate that early fungi evolved digesting cell walls of algal ancestors of land plants.</title>
        <authorList>
            <person name="Chang Y."/>
            <person name="Wang S."/>
            <person name="Sekimoto S."/>
            <person name="Aerts A.L."/>
            <person name="Choi C."/>
            <person name="Clum A."/>
            <person name="LaButti K.M."/>
            <person name="Lindquist E.A."/>
            <person name="Yee Ngan C."/>
            <person name="Ohm R.A."/>
            <person name="Salamov A.A."/>
            <person name="Grigoriev I.V."/>
            <person name="Spatafora J.W."/>
            <person name="Berbee M.L."/>
        </authorList>
    </citation>
    <scope>NUCLEOTIDE SEQUENCE [LARGE SCALE GENOMIC DNA]</scope>
    <source>
        <strain evidence="4 5">JEL478</strain>
    </source>
</reference>
<dbReference type="PANTHER" id="PTHR23528:SF1">
    <property type="entry name" value="MAJOR FACILITATOR SUPERFAMILY (MFS) PROFILE DOMAIN-CONTAINING PROTEIN"/>
    <property type="match status" value="1"/>
</dbReference>
<name>A0A139AJG5_GONPJ</name>
<dbReference type="Proteomes" id="UP000070544">
    <property type="component" value="Unassembled WGS sequence"/>
</dbReference>
<dbReference type="InterPro" id="IPR011701">
    <property type="entry name" value="MFS"/>
</dbReference>
<feature type="transmembrane region" description="Helical" evidence="3">
    <location>
        <begin position="227"/>
        <end position="250"/>
    </location>
</feature>
<dbReference type="OrthoDB" id="28755at2759"/>
<gene>
    <name evidence="4" type="ORF">M427DRAFT_30776</name>
</gene>
<proteinExistence type="predicted"/>
<evidence type="ECO:0000313" key="5">
    <source>
        <dbReference type="Proteomes" id="UP000070544"/>
    </source>
</evidence>
<feature type="transmembrane region" description="Helical" evidence="3">
    <location>
        <begin position="320"/>
        <end position="341"/>
    </location>
</feature>
<keyword evidence="3" id="KW-0472">Membrane</keyword>
<feature type="transmembrane region" description="Helical" evidence="3">
    <location>
        <begin position="130"/>
        <end position="149"/>
    </location>
</feature>
<evidence type="ECO:0000256" key="3">
    <source>
        <dbReference type="SAM" id="Phobius"/>
    </source>
</evidence>
<dbReference type="Gene3D" id="1.20.1250.20">
    <property type="entry name" value="MFS general substrate transporter like domains"/>
    <property type="match status" value="1"/>
</dbReference>
<feature type="transmembrane region" description="Helical" evidence="3">
    <location>
        <begin position="387"/>
        <end position="405"/>
    </location>
</feature>
<keyword evidence="3" id="KW-1133">Transmembrane helix</keyword>
<keyword evidence="5" id="KW-1185">Reference proteome</keyword>
<evidence type="ECO:0000256" key="1">
    <source>
        <dbReference type="ARBA" id="ARBA00004141"/>
    </source>
</evidence>
<dbReference type="GO" id="GO:0016020">
    <property type="term" value="C:membrane"/>
    <property type="evidence" value="ECO:0007669"/>
    <property type="project" value="UniProtKB-SubCell"/>
</dbReference>
<feature type="transmembrane region" description="Helical" evidence="3">
    <location>
        <begin position="525"/>
        <end position="544"/>
    </location>
</feature>
<dbReference type="AlphaFoldDB" id="A0A139AJG5"/>
<dbReference type="Pfam" id="PF07690">
    <property type="entry name" value="MFS_1"/>
    <property type="match status" value="1"/>
</dbReference>
<feature type="transmembrane region" description="Helical" evidence="3">
    <location>
        <begin position="256"/>
        <end position="276"/>
    </location>
</feature>
<feature type="transmembrane region" description="Helical" evidence="3">
    <location>
        <begin position="411"/>
        <end position="437"/>
    </location>
</feature>
<feature type="region of interest" description="Disordered" evidence="2">
    <location>
        <begin position="481"/>
        <end position="515"/>
    </location>
</feature>
<feature type="transmembrane region" description="Helical" evidence="3">
    <location>
        <begin position="564"/>
        <end position="583"/>
    </location>
</feature>
<sequence length="587" mass="63771">MDRRMSASAASAVLDSLLVRRSSSRPSPLDFEMVGLDDEKSRKSHDGVDDVELVASIAGDDALMAPFLVDANGRGSKHKRIVVEKKNFTFGTVLALSSFNFGYNAFWFIVSIVIQPAQIRQIVGDADKGTALAQVAGVSGLVNLFSAVYFGAINDKMRGWRLLGRRKPWIAFGVTLLAVVFWWLSADLTLLQYGTGYIFLTLGNILPSVAWYGLIADITPPGHQMRISSITGASGLLGNLAGAVVGSFYTDLGERGIKVVIISALLVTSLVTLVWVKEPDRSNEPGIGILETIDPRTVWRVLFVEAIEPLKSNPGFRMVFLARFLFQLGINTVTQFYQYALQDCVTLPPTLPATSAVSMALLPLLLISPLAASLLTLRSLRDHRKHVVYATGSIIIIVACLLGWVEKYIHAVVLAGVFGLGYGPFISVEFAMVLDVLEPTASGTAKPNRRLRDTRSVDADRLPMHTDTRLMDIDAYSHLADSTDTPDPPSSDAEPFLPPPTVDSHFPSRDHPSGAAASHARDLSLWHSAMILPSIFATPVAGGLRDYFQKVGQDVGVHCLGYKSVWATVVIYCTAGMIATRYIPGLR</sequence>
<keyword evidence="3" id="KW-0812">Transmembrane</keyword>
<comment type="subcellular location">
    <subcellularLocation>
        <location evidence="1">Membrane</location>
        <topology evidence="1">Multi-pass membrane protein</topology>
    </subcellularLocation>
</comment>
<organism evidence="4 5">
    <name type="scientific">Gonapodya prolifera (strain JEL478)</name>
    <name type="common">Monoblepharis prolifera</name>
    <dbReference type="NCBI Taxonomy" id="1344416"/>
    <lineage>
        <taxon>Eukaryota</taxon>
        <taxon>Fungi</taxon>
        <taxon>Fungi incertae sedis</taxon>
        <taxon>Chytridiomycota</taxon>
        <taxon>Chytridiomycota incertae sedis</taxon>
        <taxon>Monoblepharidomycetes</taxon>
        <taxon>Monoblepharidales</taxon>
        <taxon>Gonapodyaceae</taxon>
        <taxon>Gonapodya</taxon>
    </lineage>
</organism>
<dbReference type="OMA" id="WAWLTRF"/>
<dbReference type="CDD" id="cd06174">
    <property type="entry name" value="MFS"/>
    <property type="match status" value="1"/>
</dbReference>
<protein>
    <submittedName>
        <fullName evidence="4">MFS general substrate transporter</fullName>
    </submittedName>
</protein>
<feature type="transmembrane region" description="Helical" evidence="3">
    <location>
        <begin position="169"/>
        <end position="185"/>
    </location>
</feature>
<dbReference type="PANTHER" id="PTHR23528">
    <property type="match status" value="1"/>
</dbReference>
<feature type="transmembrane region" description="Helical" evidence="3">
    <location>
        <begin position="353"/>
        <end position="375"/>
    </location>
</feature>
<accession>A0A139AJG5</accession>
<dbReference type="SUPFAM" id="SSF103473">
    <property type="entry name" value="MFS general substrate transporter"/>
    <property type="match status" value="1"/>
</dbReference>
<dbReference type="InterPro" id="IPR036259">
    <property type="entry name" value="MFS_trans_sf"/>
</dbReference>
<evidence type="ECO:0000256" key="2">
    <source>
        <dbReference type="SAM" id="MobiDB-lite"/>
    </source>
</evidence>
<dbReference type="GO" id="GO:0022857">
    <property type="term" value="F:transmembrane transporter activity"/>
    <property type="evidence" value="ECO:0007669"/>
    <property type="project" value="InterPro"/>
</dbReference>
<evidence type="ECO:0000313" key="4">
    <source>
        <dbReference type="EMBL" id="KXS16946.1"/>
    </source>
</evidence>
<feature type="transmembrane region" description="Helical" evidence="3">
    <location>
        <begin position="197"/>
        <end position="215"/>
    </location>
</feature>